<evidence type="ECO:0000256" key="10">
    <source>
        <dbReference type="ARBA" id="ARBA00025810"/>
    </source>
</evidence>
<dbReference type="SMART" id="SM01240">
    <property type="entry name" value="IMPDH"/>
    <property type="match status" value="1"/>
</dbReference>
<evidence type="ECO:0000256" key="7">
    <source>
        <dbReference type="ARBA" id="ARBA00022857"/>
    </source>
</evidence>
<protein>
    <recommendedName>
        <fullName evidence="11">Isopentenyl-diphosphate delta-isomerase</fullName>
        <shortName evidence="11">IPP isomerase</shortName>
        <ecNumber evidence="11">5.3.3.2</ecNumber>
    </recommendedName>
    <alternativeName>
        <fullName evidence="11">Isopentenyl diphosphate:dimethylallyl diphosphate isomerase</fullName>
    </alternativeName>
    <alternativeName>
        <fullName evidence="11">Isopentenyl pyrophosphate isomerase</fullName>
    </alternativeName>
    <alternativeName>
        <fullName evidence="11">Type 2 isopentenyl diphosphate isomerase</fullName>
        <shortName evidence="11">IDI-2</shortName>
    </alternativeName>
</protein>
<keyword evidence="6 11" id="KW-0460">Magnesium</keyword>
<name>A0A347ZTU1_9CHLR</name>
<comment type="function">
    <text evidence="11">Involved in the biosynthesis of isoprenoids. Catalyzes the 1,3-allylic rearrangement of the homoallylic substrate isopentenyl (IPP) to its allylic isomer, dimethylallyl diphosphate (DMAPP).</text>
</comment>
<feature type="binding site" evidence="11">
    <location>
        <position position="242"/>
    </location>
    <ligand>
        <name>FMN</name>
        <dbReference type="ChEBI" id="CHEBI:58210"/>
    </ligand>
</feature>
<dbReference type="InterPro" id="IPR000262">
    <property type="entry name" value="FMN-dep_DH"/>
</dbReference>
<dbReference type="CDD" id="cd02811">
    <property type="entry name" value="IDI-2_FMN"/>
    <property type="match status" value="1"/>
</dbReference>
<evidence type="ECO:0000256" key="1">
    <source>
        <dbReference type="ARBA" id="ARBA00001917"/>
    </source>
</evidence>
<dbReference type="GO" id="GO:0010181">
    <property type="term" value="F:FMN binding"/>
    <property type="evidence" value="ECO:0007669"/>
    <property type="project" value="UniProtKB-UniRule"/>
</dbReference>
<feature type="binding site" evidence="11">
    <location>
        <position position="212"/>
    </location>
    <ligand>
        <name>FMN</name>
        <dbReference type="ChEBI" id="CHEBI:58210"/>
    </ligand>
</feature>
<comment type="similarity">
    <text evidence="11">Belongs to the IPP isomerase type 2 family.</text>
</comment>
<feature type="binding site" evidence="11">
    <location>
        <begin position="117"/>
        <end position="119"/>
    </location>
    <ligand>
        <name>substrate</name>
    </ligand>
</feature>
<feature type="binding site" evidence="11">
    <location>
        <begin position="313"/>
        <end position="314"/>
    </location>
    <ligand>
        <name>FMN</name>
        <dbReference type="ChEBI" id="CHEBI:58210"/>
    </ligand>
</feature>
<organism evidence="13 14">
    <name type="scientific">Pelolinea submarina</name>
    <dbReference type="NCBI Taxonomy" id="913107"/>
    <lineage>
        <taxon>Bacteria</taxon>
        <taxon>Bacillati</taxon>
        <taxon>Chloroflexota</taxon>
        <taxon>Anaerolineae</taxon>
        <taxon>Anaerolineales</taxon>
        <taxon>Anaerolineaceae</taxon>
        <taxon>Pelolinea</taxon>
    </lineage>
</organism>
<keyword evidence="14" id="KW-1185">Reference proteome</keyword>
<feature type="binding site" evidence="11">
    <location>
        <position position="145"/>
    </location>
    <ligand>
        <name>FMN</name>
        <dbReference type="ChEBI" id="CHEBI:58210"/>
    </ligand>
</feature>
<proteinExistence type="inferred from homology"/>
<comment type="cofactor">
    <cofactor evidence="11">
        <name>NADPH</name>
        <dbReference type="ChEBI" id="CHEBI:57783"/>
    </cofactor>
</comment>
<feature type="domain" description="FMN-dependent dehydrogenase" evidence="12">
    <location>
        <begin position="197"/>
        <end position="358"/>
    </location>
</feature>
<evidence type="ECO:0000256" key="6">
    <source>
        <dbReference type="ARBA" id="ARBA00022842"/>
    </source>
</evidence>
<evidence type="ECO:0000313" key="13">
    <source>
        <dbReference type="EMBL" id="REG10697.1"/>
    </source>
</evidence>
<dbReference type="Proteomes" id="UP000256388">
    <property type="component" value="Unassembled WGS sequence"/>
</dbReference>
<comment type="subcellular location">
    <subcellularLocation>
        <location evidence="11">Cytoplasm</location>
    </subcellularLocation>
</comment>
<dbReference type="InterPro" id="IPR011179">
    <property type="entry name" value="IPdP_isomerase"/>
</dbReference>
<evidence type="ECO:0000256" key="8">
    <source>
        <dbReference type="ARBA" id="ARBA00023229"/>
    </source>
</evidence>
<feature type="binding site" evidence="11">
    <location>
        <begin position="29"/>
        <end position="30"/>
    </location>
    <ligand>
        <name>substrate</name>
    </ligand>
</feature>
<feature type="binding site" evidence="11">
    <location>
        <begin position="292"/>
        <end position="294"/>
    </location>
    <ligand>
        <name>FMN</name>
        <dbReference type="ChEBI" id="CHEBI:58210"/>
    </ligand>
</feature>
<accession>A0A347ZTU1</accession>
<dbReference type="AlphaFoldDB" id="A0A347ZTU1"/>
<comment type="cofactor">
    <cofactor evidence="1 11">
        <name>FMN</name>
        <dbReference type="ChEBI" id="CHEBI:58210"/>
    </cofactor>
</comment>
<keyword evidence="5 11" id="KW-0479">Metal-binding</keyword>
<reference evidence="13 14" key="1">
    <citation type="submission" date="2018-08" db="EMBL/GenBank/DDBJ databases">
        <title>Genomic Encyclopedia of Type Strains, Phase IV (KMG-IV): sequencing the most valuable type-strain genomes for metagenomic binning, comparative biology and taxonomic classification.</title>
        <authorList>
            <person name="Goeker M."/>
        </authorList>
    </citation>
    <scope>NUCLEOTIDE SEQUENCE [LARGE SCALE GENOMIC DNA]</scope>
    <source>
        <strain evidence="13 14">DSM 23923</strain>
    </source>
</reference>
<dbReference type="PANTHER" id="PTHR43665:SF1">
    <property type="entry name" value="ISOPENTENYL-DIPHOSPHATE DELTA-ISOMERASE"/>
    <property type="match status" value="1"/>
</dbReference>
<dbReference type="EMBL" id="QUMS01000001">
    <property type="protein sequence ID" value="REG10697.1"/>
    <property type="molecule type" value="Genomic_DNA"/>
</dbReference>
<dbReference type="GO" id="GO:0000287">
    <property type="term" value="F:magnesium ion binding"/>
    <property type="evidence" value="ECO:0007669"/>
    <property type="project" value="UniProtKB-UniRule"/>
</dbReference>
<feature type="binding site" evidence="11">
    <location>
        <position position="117"/>
    </location>
    <ligand>
        <name>FMN</name>
        <dbReference type="ChEBI" id="CHEBI:58210"/>
    </ligand>
</feature>
<keyword evidence="2 11" id="KW-0963">Cytoplasm</keyword>
<keyword evidence="7 11" id="KW-0521">NADP</keyword>
<evidence type="ECO:0000256" key="4">
    <source>
        <dbReference type="ARBA" id="ARBA00022643"/>
    </source>
</evidence>
<evidence type="ECO:0000256" key="11">
    <source>
        <dbReference type="HAMAP-Rule" id="MF_00354"/>
    </source>
</evidence>
<evidence type="ECO:0000256" key="5">
    <source>
        <dbReference type="ARBA" id="ARBA00022723"/>
    </source>
</evidence>
<keyword evidence="9 11" id="KW-0413">Isomerase</keyword>
<dbReference type="Pfam" id="PF01070">
    <property type="entry name" value="FMN_dh"/>
    <property type="match status" value="1"/>
</dbReference>
<sequence>MDILDYYIIKTNSTEYTFKMPDNTNIQKRKADHISINLNHDVESSLKNGLEAFHFRHNALPDINFKDVDCTTEIFGRKLEIPLLISSMTGGTEQARQINRSLAGAAQRYHLAMGVGSQRVGIEQPELMDTFKVREIAPDILLFANLGAIQLNYTYSIEHCRAAVDTLEADVLILHLNALQEALMDDGNTDFKGLLGKIEQVCKQLPVPVVVKEVGWGISAEIAKRLVEVGVRGIDVAGAGGTSWSEVEKHRSPTEIGRQTAAAFKGWGLPTAQALQEVHTALPETMLIASGGIRDGVEGAKCLALGADLVGMARTFLQAVSESEGALDERIAIFERQLRVCMFAVGAENLAELTHDKLAV</sequence>
<feature type="binding site" evidence="11">
    <location>
        <position position="86"/>
    </location>
    <ligand>
        <name>FMN</name>
        <dbReference type="ChEBI" id="CHEBI:58210"/>
    </ligand>
</feature>
<dbReference type="GO" id="GO:0016491">
    <property type="term" value="F:oxidoreductase activity"/>
    <property type="evidence" value="ECO:0007669"/>
    <property type="project" value="InterPro"/>
</dbReference>
<evidence type="ECO:0000313" key="14">
    <source>
        <dbReference type="Proteomes" id="UP000256388"/>
    </source>
</evidence>
<keyword evidence="4 11" id="KW-0288">FMN</keyword>
<dbReference type="PANTHER" id="PTHR43665">
    <property type="entry name" value="ISOPENTENYL-DIPHOSPHATE DELTA-ISOMERASE"/>
    <property type="match status" value="1"/>
</dbReference>
<feature type="binding site" evidence="11">
    <location>
        <begin position="87"/>
        <end position="89"/>
    </location>
    <ligand>
        <name>FMN</name>
        <dbReference type="ChEBI" id="CHEBI:58210"/>
    </ligand>
</feature>
<feature type="binding site" evidence="11">
    <location>
        <position position="180"/>
    </location>
    <ligand>
        <name>substrate</name>
    </ligand>
</feature>
<evidence type="ECO:0000256" key="9">
    <source>
        <dbReference type="ARBA" id="ARBA00023235"/>
    </source>
</evidence>
<dbReference type="GO" id="GO:0005737">
    <property type="term" value="C:cytoplasm"/>
    <property type="evidence" value="ECO:0007669"/>
    <property type="project" value="UniProtKB-SubCell"/>
</dbReference>
<comment type="caution">
    <text evidence="11">Lacks conserved residue(s) required for the propagation of feature annotation.</text>
</comment>
<dbReference type="InterPro" id="IPR013785">
    <property type="entry name" value="Aldolase_TIM"/>
</dbReference>
<comment type="subunit">
    <text evidence="10 11">Homooctamer. Dimer of tetramers.</text>
</comment>
<keyword evidence="8 11" id="KW-0414">Isoprene biosynthesis</keyword>
<dbReference type="GO" id="GO:0008299">
    <property type="term" value="P:isoprenoid biosynthetic process"/>
    <property type="evidence" value="ECO:0007669"/>
    <property type="project" value="UniProtKB-UniRule"/>
</dbReference>
<evidence type="ECO:0000259" key="12">
    <source>
        <dbReference type="Pfam" id="PF01070"/>
    </source>
</evidence>
<dbReference type="SUPFAM" id="SSF51395">
    <property type="entry name" value="FMN-linked oxidoreductases"/>
    <property type="match status" value="1"/>
</dbReference>
<feature type="binding site" evidence="11">
    <location>
        <position position="181"/>
    </location>
    <ligand>
        <name>Mg(2+)</name>
        <dbReference type="ChEBI" id="CHEBI:18420"/>
    </ligand>
</feature>
<gene>
    <name evidence="11" type="primary">fni</name>
    <name evidence="13" type="ORF">DFR64_0557</name>
</gene>
<dbReference type="HAMAP" id="MF_00354">
    <property type="entry name" value="Idi_2"/>
    <property type="match status" value="1"/>
</dbReference>
<dbReference type="GO" id="GO:0004452">
    <property type="term" value="F:isopentenyl-diphosphate delta-isomerase activity"/>
    <property type="evidence" value="ECO:0007669"/>
    <property type="project" value="UniProtKB-UniRule"/>
</dbReference>
<dbReference type="NCBIfam" id="TIGR02151">
    <property type="entry name" value="IPP_isom_2"/>
    <property type="match status" value="1"/>
</dbReference>
<dbReference type="Gene3D" id="3.20.20.70">
    <property type="entry name" value="Aldolase class I"/>
    <property type="match status" value="1"/>
</dbReference>
<comment type="catalytic activity">
    <reaction evidence="11">
        <text>isopentenyl diphosphate = dimethylallyl diphosphate</text>
        <dbReference type="Rhea" id="RHEA:23284"/>
        <dbReference type="ChEBI" id="CHEBI:57623"/>
        <dbReference type="ChEBI" id="CHEBI:128769"/>
        <dbReference type="EC" id="5.3.3.2"/>
    </reaction>
</comment>
<keyword evidence="3 11" id="KW-0285">Flavoprotein</keyword>
<dbReference type="PIRSF" id="PIRSF003314">
    <property type="entry name" value="IPP_isomerase"/>
    <property type="match status" value="1"/>
</dbReference>
<dbReference type="EC" id="5.3.3.2" evidence="11"/>
<dbReference type="GO" id="GO:0070402">
    <property type="term" value="F:NADPH binding"/>
    <property type="evidence" value="ECO:0007669"/>
    <property type="project" value="UniProtKB-UniRule"/>
</dbReference>
<comment type="cofactor">
    <cofactor evidence="11">
        <name>Mg(2+)</name>
        <dbReference type="ChEBI" id="CHEBI:18420"/>
    </cofactor>
</comment>
<comment type="caution">
    <text evidence="13">The sequence shown here is derived from an EMBL/GenBank/DDBJ whole genome shotgun (WGS) entry which is preliminary data.</text>
</comment>
<evidence type="ECO:0000256" key="3">
    <source>
        <dbReference type="ARBA" id="ARBA00022630"/>
    </source>
</evidence>
<evidence type="ECO:0000256" key="2">
    <source>
        <dbReference type="ARBA" id="ARBA00022490"/>
    </source>
</evidence>